<feature type="region of interest" description="Disordered" evidence="1">
    <location>
        <begin position="105"/>
        <end position="152"/>
    </location>
</feature>
<sequence length="152" mass="15934">MTPRLLLATLGLVALTAPALAEDGPPKLDVESTCKAAQRAQVSISDNASLEGCLQSERGAQKELKKNWGKYPGSAKNQCSQQFKAGGSPSYVELVTCLELASGTVPTQERDASAQSPVGGGKALPERKTGSTLTKEPSPAQRTDPIKVLNDK</sequence>
<accession>A0A1I4I4A9</accession>
<keyword evidence="2" id="KW-0732">Signal</keyword>
<proteinExistence type="predicted"/>
<dbReference type="EMBL" id="FOSV01000016">
    <property type="protein sequence ID" value="SFL48803.1"/>
    <property type="molecule type" value="Genomic_DNA"/>
</dbReference>
<feature type="chain" id="PRO_5011567026" evidence="2">
    <location>
        <begin position="22"/>
        <end position="152"/>
    </location>
</feature>
<dbReference type="Proteomes" id="UP000198804">
    <property type="component" value="Unassembled WGS sequence"/>
</dbReference>
<keyword evidence="4" id="KW-1185">Reference proteome</keyword>
<reference evidence="4" key="1">
    <citation type="submission" date="2016-10" db="EMBL/GenBank/DDBJ databases">
        <authorList>
            <person name="Varghese N."/>
            <person name="Submissions S."/>
        </authorList>
    </citation>
    <scope>NUCLEOTIDE SEQUENCE [LARGE SCALE GENOMIC DNA]</scope>
    <source>
        <strain evidence="4">CGMCC 1.6474</strain>
    </source>
</reference>
<dbReference type="OrthoDB" id="7960860at2"/>
<evidence type="ECO:0000256" key="2">
    <source>
        <dbReference type="SAM" id="SignalP"/>
    </source>
</evidence>
<organism evidence="3 4">
    <name type="scientific">Methylorubrum salsuginis</name>
    <dbReference type="NCBI Taxonomy" id="414703"/>
    <lineage>
        <taxon>Bacteria</taxon>
        <taxon>Pseudomonadati</taxon>
        <taxon>Pseudomonadota</taxon>
        <taxon>Alphaproteobacteria</taxon>
        <taxon>Hyphomicrobiales</taxon>
        <taxon>Methylobacteriaceae</taxon>
        <taxon>Methylorubrum</taxon>
    </lineage>
</organism>
<evidence type="ECO:0000313" key="4">
    <source>
        <dbReference type="Proteomes" id="UP000198804"/>
    </source>
</evidence>
<gene>
    <name evidence="3" type="ORF">SAMN04488125_11639</name>
</gene>
<name>A0A1I4I4A9_9HYPH</name>
<evidence type="ECO:0000256" key="1">
    <source>
        <dbReference type="SAM" id="MobiDB-lite"/>
    </source>
</evidence>
<protein>
    <submittedName>
        <fullName evidence="3">Uncharacterized protein</fullName>
    </submittedName>
</protein>
<dbReference type="RefSeq" id="WP_091949278.1">
    <property type="nucleotide sequence ID" value="NZ_FOSV01000016.1"/>
</dbReference>
<evidence type="ECO:0000313" key="3">
    <source>
        <dbReference type="EMBL" id="SFL48803.1"/>
    </source>
</evidence>
<feature type="signal peptide" evidence="2">
    <location>
        <begin position="1"/>
        <end position="21"/>
    </location>
</feature>
<dbReference type="AlphaFoldDB" id="A0A1I4I4A9"/>